<evidence type="ECO:0000256" key="1">
    <source>
        <dbReference type="PROSITE-ProRule" id="PRU00176"/>
    </source>
</evidence>
<dbReference type="InterPro" id="IPR050907">
    <property type="entry name" value="SRSF"/>
</dbReference>
<dbReference type="Pfam" id="PF00076">
    <property type="entry name" value="RRM_1"/>
    <property type="match status" value="1"/>
</dbReference>
<sequence length="207" mass="24663">MTYTLFVKPVNHISKKFLEEVFSEFGKINDIYIPRRYKTKQRSNFGYVKYDDKHAAARAIEALNEKNLNGQIMDVEWAEYSAKTPEEMMEKKQRMKEEREKRLAALPPIDEKELEYKRNKRRKPEGPLHLKYFTAVDYPPGIGKKYTPIYQIDLPPVGQRRTFFSWVYVPPEQVEKILKEEAAKEAYLKKRNEEMAKEAQNKEMNDF</sequence>
<protein>
    <recommendedName>
        <fullName evidence="2">RRM domain-containing protein</fullName>
    </recommendedName>
</protein>
<dbReference type="CDD" id="cd00590">
    <property type="entry name" value="RRM_SF"/>
    <property type="match status" value="1"/>
</dbReference>
<dbReference type="InterPro" id="IPR035979">
    <property type="entry name" value="RBD_domain_sf"/>
</dbReference>
<keyword evidence="4" id="KW-1185">Reference proteome</keyword>
<reference evidence="3 4" key="1">
    <citation type="submission" date="2024-04" db="EMBL/GenBank/DDBJ databases">
        <title>Tritrichomonas musculus Genome.</title>
        <authorList>
            <person name="Alves-Ferreira E."/>
            <person name="Grigg M."/>
            <person name="Lorenzi H."/>
            <person name="Galac M."/>
        </authorList>
    </citation>
    <scope>NUCLEOTIDE SEQUENCE [LARGE SCALE GENOMIC DNA]</scope>
    <source>
        <strain evidence="3 4">EAF2021</strain>
    </source>
</reference>
<keyword evidence="1" id="KW-0694">RNA-binding</keyword>
<organism evidence="3 4">
    <name type="scientific">Tritrichomonas musculus</name>
    <dbReference type="NCBI Taxonomy" id="1915356"/>
    <lineage>
        <taxon>Eukaryota</taxon>
        <taxon>Metamonada</taxon>
        <taxon>Parabasalia</taxon>
        <taxon>Tritrichomonadida</taxon>
        <taxon>Tritrichomonadidae</taxon>
        <taxon>Tritrichomonas</taxon>
    </lineage>
</organism>
<name>A0ABR2KBZ4_9EUKA</name>
<comment type="caution">
    <text evidence="3">The sequence shown here is derived from an EMBL/GenBank/DDBJ whole genome shotgun (WGS) entry which is preliminary data.</text>
</comment>
<proteinExistence type="predicted"/>
<evidence type="ECO:0000313" key="4">
    <source>
        <dbReference type="Proteomes" id="UP001470230"/>
    </source>
</evidence>
<dbReference type="PROSITE" id="PS50102">
    <property type="entry name" value="RRM"/>
    <property type="match status" value="1"/>
</dbReference>
<dbReference type="Gene3D" id="3.30.70.330">
    <property type="match status" value="1"/>
</dbReference>
<accession>A0ABR2KBZ4</accession>
<dbReference type="PANTHER" id="PTHR23147">
    <property type="entry name" value="SERINE/ARGININE RICH SPLICING FACTOR"/>
    <property type="match status" value="1"/>
</dbReference>
<dbReference type="InterPro" id="IPR012677">
    <property type="entry name" value="Nucleotide-bd_a/b_plait_sf"/>
</dbReference>
<evidence type="ECO:0000313" key="3">
    <source>
        <dbReference type="EMBL" id="KAK8888276.1"/>
    </source>
</evidence>
<gene>
    <name evidence="3" type="ORF">M9Y10_039342</name>
</gene>
<evidence type="ECO:0000259" key="2">
    <source>
        <dbReference type="PROSITE" id="PS50102"/>
    </source>
</evidence>
<feature type="domain" description="RRM" evidence="2">
    <location>
        <begin position="3"/>
        <end position="80"/>
    </location>
</feature>
<dbReference type="SUPFAM" id="SSF54928">
    <property type="entry name" value="RNA-binding domain, RBD"/>
    <property type="match status" value="1"/>
</dbReference>
<dbReference type="Proteomes" id="UP001470230">
    <property type="component" value="Unassembled WGS sequence"/>
</dbReference>
<dbReference type="InterPro" id="IPR000504">
    <property type="entry name" value="RRM_dom"/>
</dbReference>
<dbReference type="SMART" id="SM00360">
    <property type="entry name" value="RRM"/>
    <property type="match status" value="1"/>
</dbReference>
<dbReference type="EMBL" id="JAPFFF010000006">
    <property type="protein sequence ID" value="KAK8888276.1"/>
    <property type="molecule type" value="Genomic_DNA"/>
</dbReference>